<accession>A0ABS9CZC2</accession>
<reference evidence="2 3" key="1">
    <citation type="submission" date="2022-01" db="EMBL/GenBank/DDBJ databases">
        <title>Octadecabacter sp. nov., isolated from a marine alga.</title>
        <authorList>
            <person name="Jin M.S."/>
            <person name="Kim H.M."/>
            <person name="Han D.M."/>
            <person name="Jung J.J."/>
            <person name="Jeon C.O."/>
        </authorList>
    </citation>
    <scope>NUCLEOTIDE SEQUENCE [LARGE SCALE GENOMIC DNA]</scope>
    <source>
        <strain evidence="2 3">G9-8</strain>
    </source>
</reference>
<dbReference type="SMART" id="SM00989">
    <property type="entry name" value="V4R"/>
    <property type="match status" value="1"/>
</dbReference>
<gene>
    <name evidence="2" type="primary">bchJ</name>
    <name evidence="2" type="ORF">L0664_15185</name>
</gene>
<protein>
    <submittedName>
        <fullName evidence="2">Bacteriochlorophyll 4-vinyl reductase</fullName>
    </submittedName>
</protein>
<organism evidence="2 3">
    <name type="scientific">Octadecabacter dasysiphoniae</name>
    <dbReference type="NCBI Taxonomy" id="2909341"/>
    <lineage>
        <taxon>Bacteria</taxon>
        <taxon>Pseudomonadati</taxon>
        <taxon>Pseudomonadota</taxon>
        <taxon>Alphaproteobacteria</taxon>
        <taxon>Rhodobacterales</taxon>
        <taxon>Roseobacteraceae</taxon>
        <taxon>Octadecabacter</taxon>
    </lineage>
</organism>
<dbReference type="InterPro" id="IPR024096">
    <property type="entry name" value="NO_sig/Golgi_transp_ligand-bd"/>
</dbReference>
<evidence type="ECO:0000313" key="2">
    <source>
        <dbReference type="EMBL" id="MCF2872417.1"/>
    </source>
</evidence>
<dbReference type="Gene3D" id="3.30.1380.20">
    <property type="entry name" value="Trafficking protein particle complex subunit 3"/>
    <property type="match status" value="1"/>
</dbReference>
<dbReference type="Pfam" id="PF02830">
    <property type="entry name" value="V4R"/>
    <property type="match status" value="1"/>
</dbReference>
<sequence>MVAHSKIALRRPNKPGFMAPAVVLEMANAVNDVMGVDNLELALKEAQLFRMPSVTEPVREDKAARLHQTVRKLWPEDAAEISEIAGKAAAQRIIETQITVRAQAMLAKMPRATGAWLLAKTARQNAWTFAGGGDFIVESESRFVLHSNPVVFGEVANGAVCQFHASLFEEMFRTLIHPRLVCKEVACQASGADACTFEFVMAPH</sequence>
<dbReference type="NCBIfam" id="TIGR02019">
    <property type="entry name" value="BchJ"/>
    <property type="match status" value="1"/>
</dbReference>
<evidence type="ECO:0000313" key="3">
    <source>
        <dbReference type="Proteomes" id="UP001200557"/>
    </source>
</evidence>
<dbReference type="InterPro" id="IPR004096">
    <property type="entry name" value="V4R"/>
</dbReference>
<feature type="domain" description="4-vinyl reductase 4VR" evidence="1">
    <location>
        <begin position="140"/>
        <end position="201"/>
    </location>
</feature>
<comment type="caution">
    <text evidence="2">The sequence shown here is derived from an EMBL/GenBank/DDBJ whole genome shotgun (WGS) entry which is preliminary data.</text>
</comment>
<proteinExistence type="predicted"/>
<dbReference type="InterPro" id="IPR010249">
    <property type="entry name" value="BchJ"/>
</dbReference>
<dbReference type="EMBL" id="JAKGAQ010000004">
    <property type="protein sequence ID" value="MCF2872417.1"/>
    <property type="molecule type" value="Genomic_DNA"/>
</dbReference>
<name>A0ABS9CZC2_9RHOB</name>
<keyword evidence="3" id="KW-1185">Reference proteome</keyword>
<dbReference type="RefSeq" id="WP_235226745.1">
    <property type="nucleotide sequence ID" value="NZ_JAKGAQ010000004.1"/>
</dbReference>
<dbReference type="Proteomes" id="UP001200557">
    <property type="component" value="Unassembled WGS sequence"/>
</dbReference>
<dbReference type="SUPFAM" id="SSF111126">
    <property type="entry name" value="Ligand-binding domain in the NO signalling and Golgi transport"/>
    <property type="match status" value="1"/>
</dbReference>
<evidence type="ECO:0000259" key="1">
    <source>
        <dbReference type="SMART" id="SM00989"/>
    </source>
</evidence>